<dbReference type="EMBL" id="CP000155">
    <property type="protein sequence ID" value="ABC30850.1"/>
    <property type="molecule type" value="Genomic_DNA"/>
</dbReference>
<dbReference type="HOGENOM" id="CLU_1903771_0_0_6"/>
<evidence type="ECO:0000313" key="1">
    <source>
        <dbReference type="EMBL" id="ABC30850.1"/>
    </source>
</evidence>
<sequence length="133" mass="14586">MKTSVISLIFLLSTGITGCCTTYIPEVEIPLTAELKLRNMSDSSLVIKKLQSKEGKQRIFSFPPTQLASGKTVSFPVSEKTYSLVKDGDFEVSYQCSMAERYFGKESVSVTSDDTAALQSVEIEFSQCATEGE</sequence>
<dbReference type="AlphaFoldDB" id="Q2SES4"/>
<accession>Q2SES4</accession>
<name>Q2SES4_HAHCH</name>
<dbReference type="RefSeq" id="WP_011397917.1">
    <property type="nucleotide sequence ID" value="NC_007645.1"/>
</dbReference>
<protein>
    <submittedName>
        <fullName evidence="1">Uncharacterized protein</fullName>
    </submittedName>
</protein>
<reference evidence="1 2" key="1">
    <citation type="journal article" date="2005" name="Nucleic Acids Res.">
        <title>Genomic blueprint of Hahella chejuensis, a marine microbe producing an algicidal agent.</title>
        <authorList>
            <person name="Jeong H."/>
            <person name="Yim J.H."/>
            <person name="Lee C."/>
            <person name="Choi S.-H."/>
            <person name="Park Y.K."/>
            <person name="Yoon S.H."/>
            <person name="Hur C.-G."/>
            <person name="Kang H.-Y."/>
            <person name="Kim D."/>
            <person name="Lee H.H."/>
            <person name="Park K.H."/>
            <person name="Park S.-H."/>
            <person name="Park H.-S."/>
            <person name="Lee H.K."/>
            <person name="Oh T.K."/>
            <person name="Kim J.F."/>
        </authorList>
    </citation>
    <scope>NUCLEOTIDE SEQUENCE [LARGE SCALE GENOMIC DNA]</scope>
    <source>
        <strain evidence="1 2">KCTC 2396</strain>
    </source>
</reference>
<proteinExistence type="predicted"/>
<keyword evidence="2" id="KW-1185">Reference proteome</keyword>
<dbReference type="KEGG" id="hch:HCH_04140"/>
<organism evidence="1 2">
    <name type="scientific">Hahella chejuensis (strain KCTC 2396)</name>
    <dbReference type="NCBI Taxonomy" id="349521"/>
    <lineage>
        <taxon>Bacteria</taxon>
        <taxon>Pseudomonadati</taxon>
        <taxon>Pseudomonadota</taxon>
        <taxon>Gammaproteobacteria</taxon>
        <taxon>Oceanospirillales</taxon>
        <taxon>Hahellaceae</taxon>
        <taxon>Hahella</taxon>
    </lineage>
</organism>
<dbReference type="OrthoDB" id="9876367at2"/>
<dbReference type="Proteomes" id="UP000000238">
    <property type="component" value="Chromosome"/>
</dbReference>
<dbReference type="PROSITE" id="PS51257">
    <property type="entry name" value="PROKAR_LIPOPROTEIN"/>
    <property type="match status" value="1"/>
</dbReference>
<evidence type="ECO:0000313" key="2">
    <source>
        <dbReference type="Proteomes" id="UP000000238"/>
    </source>
</evidence>
<gene>
    <name evidence="1" type="ordered locus">HCH_04140</name>
</gene>